<keyword evidence="2 3" id="KW-0175">Coiled coil</keyword>
<comment type="similarity">
    <text evidence="1">Belongs to the SH3BP5 family.</text>
</comment>
<feature type="region of interest" description="Disordered" evidence="4">
    <location>
        <begin position="1"/>
        <end position="26"/>
    </location>
</feature>
<dbReference type="EMBL" id="CAJNOU010000763">
    <property type="protein sequence ID" value="CAF1082389.1"/>
    <property type="molecule type" value="Genomic_DNA"/>
</dbReference>
<name>A0A814MR63_9BILA</name>
<feature type="compositionally biased region" description="Basic and acidic residues" evidence="4">
    <location>
        <begin position="340"/>
        <end position="352"/>
    </location>
</feature>
<evidence type="ECO:0000313" key="5">
    <source>
        <dbReference type="EMBL" id="CAF1082389.1"/>
    </source>
</evidence>
<dbReference type="Proteomes" id="UP000663889">
    <property type="component" value="Unassembled WGS sequence"/>
</dbReference>
<protein>
    <recommendedName>
        <fullName evidence="7">SH3 domain-binding protein 5-like protein</fullName>
    </recommendedName>
</protein>
<dbReference type="GO" id="GO:0004860">
    <property type="term" value="F:protein kinase inhibitor activity"/>
    <property type="evidence" value="ECO:0007669"/>
    <property type="project" value="TreeGrafter"/>
</dbReference>
<feature type="coiled-coil region" evidence="3">
    <location>
        <begin position="165"/>
        <end position="192"/>
    </location>
</feature>
<evidence type="ECO:0000256" key="2">
    <source>
        <dbReference type="ARBA" id="ARBA00023054"/>
    </source>
</evidence>
<sequence length="529" mass="60299">MANLPDTEKKTTVEPSVPSEDDDGVDPRVQIELERLNHANEAINHLELQLDEARKNLKEFCDTTEEELIQLEKNIGSAVNKARSYYEARIQLRHKKEALTKAKHRFERAQTLHVAAKELAVASADYIDEAEKSNQNPEKWSETYGHALAKAADAEREKYAADSDQQRAEQAYSEVEKSVEKLQKNYRRAINKSQPYYEKKAEYHKELDFQKRKVYGLENCVNEAKAQYQESLRNLEKISNEIHAQRNQGKLPLEPNERIDGAGEEQVTYTEFLIAAGILPYYEKKAEYHKELDFQKRKVYGLENCVNEAKAQYQESLRNLEKISNEIHAQRNQGKLPLEPNERIDGAGEEQNKLPSSMITSSPSSSPKIYSTKRLNRPEQLLRSCLLRTEVLPAGIFANTSGRTSPENDEITPTNFNDQFILSSQQPPQIVIINSDTESKNMFHHTHQRKISDDYSSQITDDEDDRTGSLHVLTDEQLEHLASVYHPLPPPPPSSSSSSETGTIKTSSTRMSESLLYSLSNPLSKLVLR</sequence>
<evidence type="ECO:0008006" key="7">
    <source>
        <dbReference type="Google" id="ProtNLM"/>
    </source>
</evidence>
<evidence type="ECO:0000256" key="1">
    <source>
        <dbReference type="ARBA" id="ARBA00007796"/>
    </source>
</evidence>
<reference evidence="5" key="1">
    <citation type="submission" date="2021-02" db="EMBL/GenBank/DDBJ databases">
        <authorList>
            <person name="Nowell W R."/>
        </authorList>
    </citation>
    <scope>NUCLEOTIDE SEQUENCE</scope>
</reference>
<dbReference type="GO" id="GO:0005737">
    <property type="term" value="C:cytoplasm"/>
    <property type="evidence" value="ECO:0007669"/>
    <property type="project" value="TreeGrafter"/>
</dbReference>
<dbReference type="AlphaFoldDB" id="A0A814MR63"/>
<dbReference type="GO" id="GO:0035556">
    <property type="term" value="P:intracellular signal transduction"/>
    <property type="evidence" value="ECO:0007669"/>
    <property type="project" value="InterPro"/>
</dbReference>
<evidence type="ECO:0000256" key="3">
    <source>
        <dbReference type="SAM" id="Coils"/>
    </source>
</evidence>
<dbReference type="InterPro" id="IPR007940">
    <property type="entry name" value="SH3BP5"/>
</dbReference>
<comment type="caution">
    <text evidence="5">The sequence shown here is derived from an EMBL/GenBank/DDBJ whole genome shotgun (WGS) entry which is preliminary data.</text>
</comment>
<feature type="coiled-coil region" evidence="3">
    <location>
        <begin position="29"/>
        <end position="81"/>
    </location>
</feature>
<feature type="region of interest" description="Disordered" evidence="4">
    <location>
        <begin position="485"/>
        <end position="511"/>
    </location>
</feature>
<feature type="compositionally biased region" description="Polar residues" evidence="4">
    <location>
        <begin position="500"/>
        <end position="511"/>
    </location>
</feature>
<organism evidence="5 6">
    <name type="scientific">Rotaria sordida</name>
    <dbReference type="NCBI Taxonomy" id="392033"/>
    <lineage>
        <taxon>Eukaryota</taxon>
        <taxon>Metazoa</taxon>
        <taxon>Spiralia</taxon>
        <taxon>Gnathifera</taxon>
        <taxon>Rotifera</taxon>
        <taxon>Eurotatoria</taxon>
        <taxon>Bdelloidea</taxon>
        <taxon>Philodinida</taxon>
        <taxon>Philodinidae</taxon>
        <taxon>Rotaria</taxon>
    </lineage>
</organism>
<feature type="compositionally biased region" description="Basic and acidic residues" evidence="4">
    <location>
        <begin position="1"/>
        <end position="12"/>
    </location>
</feature>
<evidence type="ECO:0000313" key="6">
    <source>
        <dbReference type="Proteomes" id="UP000663889"/>
    </source>
</evidence>
<proteinExistence type="inferred from homology"/>
<evidence type="ECO:0000256" key="4">
    <source>
        <dbReference type="SAM" id="MobiDB-lite"/>
    </source>
</evidence>
<feature type="compositionally biased region" description="Low complexity" evidence="4">
    <location>
        <begin position="356"/>
        <end position="372"/>
    </location>
</feature>
<dbReference type="PANTHER" id="PTHR19423:SF1">
    <property type="entry name" value="SH3 DOMAIN-BINDING PROTEIN 5"/>
    <property type="match status" value="1"/>
</dbReference>
<feature type="region of interest" description="Disordered" evidence="4">
    <location>
        <begin position="447"/>
        <end position="466"/>
    </location>
</feature>
<accession>A0A814MR63</accession>
<dbReference type="Pfam" id="PF05276">
    <property type="entry name" value="SH3BP5"/>
    <property type="match status" value="2"/>
</dbReference>
<feature type="region of interest" description="Disordered" evidence="4">
    <location>
        <begin position="330"/>
        <end position="372"/>
    </location>
</feature>
<dbReference type="PANTHER" id="PTHR19423">
    <property type="entry name" value="SH3 DOMAIN-BINDING PROTEIN 5"/>
    <property type="match status" value="1"/>
</dbReference>
<gene>
    <name evidence="5" type="ORF">SEV965_LOCUS14920</name>
</gene>
<feature type="coiled-coil region" evidence="3">
    <location>
        <begin position="221"/>
        <end position="248"/>
    </location>
</feature>